<feature type="compositionally biased region" description="Polar residues" evidence="1">
    <location>
        <begin position="74"/>
        <end position="87"/>
    </location>
</feature>
<feature type="signal peptide" evidence="2">
    <location>
        <begin position="1"/>
        <end position="25"/>
    </location>
</feature>
<comment type="caution">
    <text evidence="3">The sequence shown here is derived from an EMBL/GenBank/DDBJ whole genome shotgun (WGS) entry which is preliminary data.</text>
</comment>
<gene>
    <name evidence="3" type="ORF">MEUPH1_LOCUS18980</name>
</gene>
<keyword evidence="2" id="KW-0732">Signal</keyword>
<organism evidence="3 4">
    <name type="scientific">Macrosiphum euphorbiae</name>
    <name type="common">potato aphid</name>
    <dbReference type="NCBI Taxonomy" id="13131"/>
    <lineage>
        <taxon>Eukaryota</taxon>
        <taxon>Metazoa</taxon>
        <taxon>Ecdysozoa</taxon>
        <taxon>Arthropoda</taxon>
        <taxon>Hexapoda</taxon>
        <taxon>Insecta</taxon>
        <taxon>Pterygota</taxon>
        <taxon>Neoptera</taxon>
        <taxon>Paraneoptera</taxon>
        <taxon>Hemiptera</taxon>
        <taxon>Sternorrhyncha</taxon>
        <taxon>Aphidomorpha</taxon>
        <taxon>Aphidoidea</taxon>
        <taxon>Aphididae</taxon>
        <taxon>Macrosiphini</taxon>
        <taxon>Macrosiphum</taxon>
    </lineage>
</organism>
<evidence type="ECO:0000313" key="3">
    <source>
        <dbReference type="EMBL" id="CAI6364111.1"/>
    </source>
</evidence>
<dbReference type="Proteomes" id="UP001160148">
    <property type="component" value="Unassembled WGS sequence"/>
</dbReference>
<sequence>MDCAGSSRYLLAVAMIAMALSLGCAAPMFGLTLSSQRNTGDSDPTSPLSKLPLPIPLPNISERLHSRLHKHRMPQSSATNAPTSPENKQQDSQQQPQQISPEPTVAEQPGGKDPYQSLANASVTTSPRPKMETTTHNILHFIGVPLKKCSEGQVFNKHRKCVAKRERSSNPEDEEDSSTILVSTIRRL</sequence>
<evidence type="ECO:0000313" key="4">
    <source>
        <dbReference type="Proteomes" id="UP001160148"/>
    </source>
</evidence>
<reference evidence="3 4" key="1">
    <citation type="submission" date="2023-01" db="EMBL/GenBank/DDBJ databases">
        <authorList>
            <person name="Whitehead M."/>
        </authorList>
    </citation>
    <scope>NUCLEOTIDE SEQUENCE [LARGE SCALE GENOMIC DNA]</scope>
</reference>
<evidence type="ECO:0000256" key="2">
    <source>
        <dbReference type="SAM" id="SignalP"/>
    </source>
</evidence>
<name>A0AAV0X7P5_9HEMI</name>
<keyword evidence="4" id="KW-1185">Reference proteome</keyword>
<feature type="region of interest" description="Disordered" evidence="1">
    <location>
        <begin position="37"/>
        <end position="131"/>
    </location>
</feature>
<evidence type="ECO:0000256" key="1">
    <source>
        <dbReference type="SAM" id="MobiDB-lite"/>
    </source>
</evidence>
<feature type="chain" id="PRO_5043729272" evidence="2">
    <location>
        <begin position="26"/>
        <end position="188"/>
    </location>
</feature>
<feature type="compositionally biased region" description="Polar residues" evidence="1">
    <location>
        <begin position="117"/>
        <end position="131"/>
    </location>
</feature>
<dbReference type="EMBL" id="CARXXK010000003">
    <property type="protein sequence ID" value="CAI6364111.1"/>
    <property type="molecule type" value="Genomic_DNA"/>
</dbReference>
<feature type="compositionally biased region" description="Low complexity" evidence="1">
    <location>
        <begin position="42"/>
        <end position="52"/>
    </location>
</feature>
<protein>
    <submittedName>
        <fullName evidence="3">Uncharacterized protein</fullName>
    </submittedName>
</protein>
<accession>A0AAV0X7P5</accession>
<proteinExistence type="predicted"/>
<dbReference type="AlphaFoldDB" id="A0AAV0X7P5"/>
<feature type="region of interest" description="Disordered" evidence="1">
    <location>
        <begin position="164"/>
        <end position="188"/>
    </location>
</feature>